<dbReference type="Pfam" id="PF00497">
    <property type="entry name" value="SBP_bac_3"/>
    <property type="match status" value="1"/>
</dbReference>
<evidence type="ECO:0000256" key="4">
    <source>
        <dbReference type="SAM" id="MobiDB-lite"/>
    </source>
</evidence>
<keyword evidence="3" id="KW-0732">Signal</keyword>
<dbReference type="InterPro" id="IPR001638">
    <property type="entry name" value="Solute-binding_3/MltF_N"/>
</dbReference>
<feature type="region of interest" description="Disordered" evidence="4">
    <location>
        <begin position="1"/>
        <end position="45"/>
    </location>
</feature>
<reference evidence="6" key="1">
    <citation type="submission" date="2018-10" db="EMBL/GenBank/DDBJ databases">
        <authorList>
            <person name="Hariharan J."/>
            <person name="Choudoir M.J."/>
            <person name="Diebold P."/>
            <person name="Panke-Buisse K."/>
            <person name="Campbell A.N."/>
            <person name="Buckley D.H."/>
        </authorList>
    </citation>
    <scope>NUCLEOTIDE SEQUENCE</scope>
    <source>
        <strain evidence="6">Gb1</strain>
    </source>
</reference>
<dbReference type="AlphaFoldDB" id="A0A652LD31"/>
<dbReference type="PANTHER" id="PTHR30085">
    <property type="entry name" value="AMINO ACID ABC TRANSPORTER PERMEASE"/>
    <property type="match status" value="1"/>
</dbReference>
<proteinExistence type="inferred from homology"/>
<dbReference type="InterPro" id="IPR051455">
    <property type="entry name" value="Bact_solute-bind_prot3"/>
</dbReference>
<dbReference type="SMART" id="SM00062">
    <property type="entry name" value="PBPb"/>
    <property type="match status" value="1"/>
</dbReference>
<gene>
    <name evidence="6" type="ORF">EAO74_01310</name>
</gene>
<evidence type="ECO:0000313" key="6">
    <source>
        <dbReference type="EMBL" id="TXS34012.1"/>
    </source>
</evidence>
<dbReference type="EMBL" id="RDBM01000008">
    <property type="protein sequence ID" value="TXS34012.1"/>
    <property type="molecule type" value="Genomic_DNA"/>
</dbReference>
<evidence type="ECO:0000256" key="2">
    <source>
        <dbReference type="ARBA" id="ARBA00022448"/>
    </source>
</evidence>
<name>A0A652LD31_9ACTN</name>
<protein>
    <submittedName>
        <fullName evidence="6">Amino acid ABC transporter substrate-binding protein</fullName>
    </submittedName>
</protein>
<dbReference type="RefSeq" id="WP_129266363.1">
    <property type="nucleotide sequence ID" value="NZ_RDBM01000008.1"/>
</dbReference>
<sequence length="346" mass="37112">MTRPVPAPRLRATGRSLSRPAPRPQSRTANTPAPYDGRPPESRRTATATLRAARARGALRAAVSQGIHGLSRRTPEGRWSGLDTDITRAVAAAALGDPEAVDWRPVTAGDRLTALEEGHADLTTCNLTWTMGREATRRVLFAGVTCYDGEGFLVPAGSGVVDPADLAGRRLAVHKGCTTTFNLEAWYGPRGLEVEPVPFDDPADALAAYADGDCAAYVLDRTALAGARSRLPRPRDHHILPVSISREPMAAAVHETDPHWFRLVRWVLQLLLAAEHEGPEAAARHAGPHGPAVGLDERWAGRVLSAVGTYADIYERNLGAASGLDVPRGLNHLWTSGGLHYPVPLH</sequence>
<comment type="similarity">
    <text evidence="1">Belongs to the bacterial solute-binding protein 3 family.</text>
</comment>
<dbReference type="PANTHER" id="PTHR30085:SF7">
    <property type="entry name" value="AMINO-ACID ABC TRANSPORTER-BINDING PROTEIN YHDW-RELATED"/>
    <property type="match status" value="1"/>
</dbReference>
<organism evidence="6">
    <name type="scientific">Streptomyces sp. gb1(2016)</name>
    <dbReference type="NCBI Taxonomy" id="1828321"/>
    <lineage>
        <taxon>Bacteria</taxon>
        <taxon>Bacillati</taxon>
        <taxon>Actinomycetota</taxon>
        <taxon>Actinomycetes</taxon>
        <taxon>Kitasatosporales</taxon>
        <taxon>Streptomycetaceae</taxon>
        <taxon>Streptomyces</taxon>
    </lineage>
</organism>
<dbReference type="SUPFAM" id="SSF53850">
    <property type="entry name" value="Periplasmic binding protein-like II"/>
    <property type="match status" value="1"/>
</dbReference>
<keyword evidence="2" id="KW-0813">Transport</keyword>
<accession>A0A652LD31</accession>
<feature type="domain" description="Solute-binding protein family 3/N-terminal" evidence="5">
    <location>
        <begin position="58"/>
        <end position="280"/>
    </location>
</feature>
<evidence type="ECO:0000256" key="1">
    <source>
        <dbReference type="ARBA" id="ARBA00010333"/>
    </source>
</evidence>
<dbReference type="CDD" id="cd13692">
    <property type="entry name" value="PBP2_BztA"/>
    <property type="match status" value="1"/>
</dbReference>
<evidence type="ECO:0000259" key="5">
    <source>
        <dbReference type="SMART" id="SM00062"/>
    </source>
</evidence>
<comment type="caution">
    <text evidence="6">The sequence shown here is derived from an EMBL/GenBank/DDBJ whole genome shotgun (WGS) entry which is preliminary data.</text>
</comment>
<dbReference type="Gene3D" id="3.40.190.10">
    <property type="entry name" value="Periplasmic binding protein-like II"/>
    <property type="match status" value="2"/>
</dbReference>
<dbReference type="GO" id="GO:0006865">
    <property type="term" value="P:amino acid transport"/>
    <property type="evidence" value="ECO:0007669"/>
    <property type="project" value="TreeGrafter"/>
</dbReference>
<evidence type="ECO:0000256" key="3">
    <source>
        <dbReference type="ARBA" id="ARBA00022729"/>
    </source>
</evidence>